<evidence type="ECO:0000256" key="2">
    <source>
        <dbReference type="ARBA" id="ARBA00022670"/>
    </source>
</evidence>
<feature type="domain" description="PASTA" evidence="10">
    <location>
        <begin position="777"/>
        <end position="842"/>
    </location>
</feature>
<keyword evidence="4" id="KW-0808">Transferase</keyword>
<keyword evidence="2" id="KW-0645">Protease</keyword>
<dbReference type="GO" id="GO:0009002">
    <property type="term" value="F:serine-type D-Ala-D-Ala carboxypeptidase activity"/>
    <property type="evidence" value="ECO:0007669"/>
    <property type="project" value="UniProtKB-EC"/>
</dbReference>
<dbReference type="EMBL" id="VRSW01000005">
    <property type="protein sequence ID" value="TXK03059.1"/>
    <property type="molecule type" value="Genomic_DNA"/>
</dbReference>
<evidence type="ECO:0000313" key="11">
    <source>
        <dbReference type="EMBL" id="TXK03059.1"/>
    </source>
</evidence>
<dbReference type="RefSeq" id="WP_147826584.1">
    <property type="nucleotide sequence ID" value="NZ_BAAARG010000004.1"/>
</dbReference>
<dbReference type="SMART" id="SM00740">
    <property type="entry name" value="PASTA"/>
    <property type="match status" value="2"/>
</dbReference>
<dbReference type="Pfam" id="PF00912">
    <property type="entry name" value="Transgly"/>
    <property type="match status" value="1"/>
</dbReference>
<dbReference type="InterPro" id="IPR001264">
    <property type="entry name" value="Glyco_trans_51"/>
</dbReference>
<evidence type="ECO:0000256" key="4">
    <source>
        <dbReference type="ARBA" id="ARBA00022679"/>
    </source>
</evidence>
<organism evidence="11 12">
    <name type="scientific">Microbacterium mitrae</name>
    <dbReference type="NCBI Taxonomy" id="664640"/>
    <lineage>
        <taxon>Bacteria</taxon>
        <taxon>Bacillati</taxon>
        <taxon>Actinomycetota</taxon>
        <taxon>Actinomycetes</taxon>
        <taxon>Micrococcales</taxon>
        <taxon>Microbacteriaceae</taxon>
        <taxon>Microbacterium</taxon>
    </lineage>
</organism>
<keyword evidence="6" id="KW-0511">Multifunctional enzyme</keyword>
<comment type="catalytic activity">
    <reaction evidence="7">
        <text>Preferential cleavage: (Ac)2-L-Lys-D-Ala-|-D-Ala. Also transpeptidation of peptidyl-alanyl moieties that are N-acyl substituents of D-alanine.</text>
        <dbReference type="EC" id="3.4.16.4"/>
    </reaction>
</comment>
<reference evidence="11 12" key="1">
    <citation type="submission" date="2019-08" db="EMBL/GenBank/DDBJ databases">
        <authorList>
            <person name="Dong K."/>
        </authorList>
    </citation>
    <scope>NUCLEOTIDE SEQUENCE [LARGE SCALE GENOMIC DNA]</scope>
    <source>
        <strain evidence="11 12">M4-8</strain>
    </source>
</reference>
<dbReference type="Pfam" id="PF03793">
    <property type="entry name" value="PASTA"/>
    <property type="match status" value="2"/>
</dbReference>
<evidence type="ECO:0000256" key="3">
    <source>
        <dbReference type="ARBA" id="ARBA00022676"/>
    </source>
</evidence>
<dbReference type="InterPro" id="IPR023346">
    <property type="entry name" value="Lysozyme-like_dom_sf"/>
</dbReference>
<dbReference type="GO" id="GO:0008955">
    <property type="term" value="F:peptidoglycan glycosyltransferase activity"/>
    <property type="evidence" value="ECO:0007669"/>
    <property type="project" value="UniProtKB-EC"/>
</dbReference>
<comment type="catalytic activity">
    <reaction evidence="8">
        <text>[GlcNAc-(1-&gt;4)-Mur2Ac(oyl-L-Ala-gamma-D-Glu-L-Lys-D-Ala-D-Ala)](n)-di-trans,octa-cis-undecaprenyl diphosphate + beta-D-GlcNAc-(1-&gt;4)-Mur2Ac(oyl-L-Ala-gamma-D-Glu-L-Lys-D-Ala-D-Ala)-di-trans,octa-cis-undecaprenyl diphosphate = [GlcNAc-(1-&gt;4)-Mur2Ac(oyl-L-Ala-gamma-D-Glu-L-Lys-D-Ala-D-Ala)](n+1)-di-trans,octa-cis-undecaprenyl diphosphate + di-trans,octa-cis-undecaprenyl diphosphate + H(+)</text>
        <dbReference type="Rhea" id="RHEA:23708"/>
        <dbReference type="Rhea" id="RHEA-COMP:9602"/>
        <dbReference type="Rhea" id="RHEA-COMP:9603"/>
        <dbReference type="ChEBI" id="CHEBI:15378"/>
        <dbReference type="ChEBI" id="CHEBI:58405"/>
        <dbReference type="ChEBI" id="CHEBI:60033"/>
        <dbReference type="ChEBI" id="CHEBI:78435"/>
        <dbReference type="EC" id="2.4.99.28"/>
    </reaction>
</comment>
<dbReference type="Gene3D" id="1.10.3810.10">
    <property type="entry name" value="Biosynthetic peptidoglycan transglycosylase-like"/>
    <property type="match status" value="1"/>
</dbReference>
<dbReference type="Pfam" id="PF00905">
    <property type="entry name" value="Transpeptidase"/>
    <property type="match status" value="1"/>
</dbReference>
<dbReference type="PANTHER" id="PTHR32282">
    <property type="entry name" value="BINDING PROTEIN TRANSPEPTIDASE, PUTATIVE-RELATED"/>
    <property type="match status" value="1"/>
</dbReference>
<dbReference type="GO" id="GO:0008658">
    <property type="term" value="F:penicillin binding"/>
    <property type="evidence" value="ECO:0007669"/>
    <property type="project" value="InterPro"/>
</dbReference>
<feature type="region of interest" description="Disordered" evidence="9">
    <location>
        <begin position="881"/>
        <end position="914"/>
    </location>
</feature>
<dbReference type="OrthoDB" id="9766909at2"/>
<dbReference type="GO" id="GO:0006508">
    <property type="term" value="P:proteolysis"/>
    <property type="evidence" value="ECO:0007669"/>
    <property type="project" value="UniProtKB-KW"/>
</dbReference>
<keyword evidence="1" id="KW-0121">Carboxypeptidase</keyword>
<evidence type="ECO:0000256" key="9">
    <source>
        <dbReference type="SAM" id="MobiDB-lite"/>
    </source>
</evidence>
<dbReference type="Gene3D" id="3.40.710.10">
    <property type="entry name" value="DD-peptidase/beta-lactamase superfamily"/>
    <property type="match status" value="1"/>
</dbReference>
<evidence type="ECO:0000256" key="6">
    <source>
        <dbReference type="ARBA" id="ARBA00023268"/>
    </source>
</evidence>
<dbReference type="SUPFAM" id="SSF53955">
    <property type="entry name" value="Lysozyme-like"/>
    <property type="match status" value="1"/>
</dbReference>
<dbReference type="InterPro" id="IPR012338">
    <property type="entry name" value="Beta-lactam/transpept-like"/>
</dbReference>
<dbReference type="InterPro" id="IPR036950">
    <property type="entry name" value="PBP_transglycosylase"/>
</dbReference>
<dbReference type="SUPFAM" id="SSF56601">
    <property type="entry name" value="beta-lactamase/transpeptidase-like"/>
    <property type="match status" value="1"/>
</dbReference>
<evidence type="ECO:0000256" key="8">
    <source>
        <dbReference type="ARBA" id="ARBA00049902"/>
    </source>
</evidence>
<dbReference type="PANTHER" id="PTHR32282:SF33">
    <property type="entry name" value="PEPTIDOGLYCAN GLYCOSYLTRANSFERASE"/>
    <property type="match status" value="1"/>
</dbReference>
<dbReference type="InterPro" id="IPR001460">
    <property type="entry name" value="PCN-bd_Tpept"/>
</dbReference>
<dbReference type="GO" id="GO:0009252">
    <property type="term" value="P:peptidoglycan biosynthetic process"/>
    <property type="evidence" value="ECO:0007669"/>
    <property type="project" value="TreeGrafter"/>
</dbReference>
<feature type="domain" description="PASTA" evidence="10">
    <location>
        <begin position="846"/>
        <end position="910"/>
    </location>
</feature>
<dbReference type="CDD" id="cd06577">
    <property type="entry name" value="PASTA_pknB"/>
    <property type="match status" value="2"/>
</dbReference>
<dbReference type="Proteomes" id="UP000321196">
    <property type="component" value="Unassembled WGS sequence"/>
</dbReference>
<dbReference type="InterPro" id="IPR005543">
    <property type="entry name" value="PASTA_dom"/>
</dbReference>
<gene>
    <name evidence="11" type="ORF">FVP60_12320</name>
</gene>
<sequence length="914" mass="97975">MPGKNRTFKGVLGGILGFTALSALAGLLLTATITPAIALTSTATSSAISVFNNIPGFLAIDKLMLPTEIYATNKQTGQPQLMAQFWEQNRIPVTYDQVSPYIVDALLSSEDPRYFEHGGIDMIGTARALLSNASSSGETQGGSSITQQYVKNVLIQRCEAEKETQEEKDACWTEATNAEGAEGYKRKVQELRYAIALEQRFSKEEILLGYLNIANFGGVTYGIEAAAQRYFGVSAANVTIDQAAILAGMVQNPNSFRIDHPEWELNGDATNYAETKDRRDYVLWRLYEDKKITKADYDAALALPIAPNIQPQNSGCVTAVDAEYFCQMIKIKVLNDPAFGDTAEARKLMLDRGGLKIYTTMDWDLQWNNMRTMQSTAPPTVDGIGDFGAAIVNVEVGTGRVLSMVQNTHFSESSADAETPGYTSLVYGADQRYGYGTGIGFPAGSTFKVFTVLEWLKEGHSIREVLNGKNRKAWTVGCEGAKSKFDPQKMVGNYGGAPGYTGDVVRFTRDSLNSGFFAMAEKLDMCGIANTAMDLGVYNGNYWTGTEKTTEDTETTPAGTEYRVFLKADGTPNYVLDENGERIIDESGFALTEPDALTPIDMTTGPFSVLGSHNVAPLAMANAYATIAAGGKYCEPRFIDRVTDADGTDRPDLVPVTTCNDKALDSGVASTAIVPLSAVMNDGNGTGRQANNWDGVPVFGKTGTHEEFQTWMVQSSSRVATAAWVGNTEGDSDMTGIWLEAGKLTDLRYKLSRESQGVANAVYGGTAFPEPDPNLSRQVYKDLPNVVGMSIADAERTLQDAGFSVTVGPEIPGSQPAGMIESQDPGAGSVVAGSTVTISPSNGQGGAVPDVMGMSLKDAKTALINEGFTLIQESCSEKADAPKEGVITAQSPGGGTVTPKTSPVTISYDRDKCK</sequence>
<protein>
    <submittedName>
        <fullName evidence="11">PASTA domain-containing protein</fullName>
    </submittedName>
</protein>
<evidence type="ECO:0000256" key="5">
    <source>
        <dbReference type="ARBA" id="ARBA00022801"/>
    </source>
</evidence>
<evidence type="ECO:0000259" key="10">
    <source>
        <dbReference type="PROSITE" id="PS51178"/>
    </source>
</evidence>
<evidence type="ECO:0000256" key="1">
    <source>
        <dbReference type="ARBA" id="ARBA00022645"/>
    </source>
</evidence>
<dbReference type="AlphaFoldDB" id="A0A5C8HLN7"/>
<keyword evidence="5" id="KW-0378">Hydrolase</keyword>
<name>A0A5C8HLN7_9MICO</name>
<proteinExistence type="predicted"/>
<evidence type="ECO:0000256" key="7">
    <source>
        <dbReference type="ARBA" id="ARBA00034000"/>
    </source>
</evidence>
<accession>A0A5C8HLN7</accession>
<dbReference type="Gene3D" id="3.30.10.20">
    <property type="match status" value="2"/>
</dbReference>
<keyword evidence="3" id="KW-0328">Glycosyltransferase</keyword>
<keyword evidence="12" id="KW-1185">Reference proteome</keyword>
<evidence type="ECO:0000313" key="12">
    <source>
        <dbReference type="Proteomes" id="UP000321196"/>
    </source>
</evidence>
<comment type="caution">
    <text evidence="11">The sequence shown here is derived from an EMBL/GenBank/DDBJ whole genome shotgun (WGS) entry which is preliminary data.</text>
</comment>
<dbReference type="InterPro" id="IPR050396">
    <property type="entry name" value="Glycosyltr_51/Transpeptidase"/>
</dbReference>
<dbReference type="PROSITE" id="PS51178">
    <property type="entry name" value="PASTA"/>
    <property type="match status" value="2"/>
</dbReference>
<dbReference type="GO" id="GO:0030288">
    <property type="term" value="C:outer membrane-bounded periplasmic space"/>
    <property type="evidence" value="ECO:0007669"/>
    <property type="project" value="TreeGrafter"/>
</dbReference>